<dbReference type="OrthoDB" id="3788568at2759"/>
<feature type="region of interest" description="Disordered" evidence="1">
    <location>
        <begin position="1"/>
        <end position="34"/>
    </location>
</feature>
<organism evidence="2 3">
    <name type="scientific">Lophiostoma macrostomum CBS 122681</name>
    <dbReference type="NCBI Taxonomy" id="1314788"/>
    <lineage>
        <taxon>Eukaryota</taxon>
        <taxon>Fungi</taxon>
        <taxon>Dikarya</taxon>
        <taxon>Ascomycota</taxon>
        <taxon>Pezizomycotina</taxon>
        <taxon>Dothideomycetes</taxon>
        <taxon>Pleosporomycetidae</taxon>
        <taxon>Pleosporales</taxon>
        <taxon>Lophiostomataceae</taxon>
        <taxon>Lophiostoma</taxon>
    </lineage>
</organism>
<dbReference type="Proteomes" id="UP000799324">
    <property type="component" value="Unassembled WGS sequence"/>
</dbReference>
<dbReference type="AlphaFoldDB" id="A0A6A6SPK2"/>
<proteinExistence type="predicted"/>
<accession>A0A6A6SPK2</accession>
<dbReference type="EMBL" id="MU004516">
    <property type="protein sequence ID" value="KAF2648897.1"/>
    <property type="molecule type" value="Genomic_DNA"/>
</dbReference>
<feature type="region of interest" description="Disordered" evidence="1">
    <location>
        <begin position="247"/>
        <end position="283"/>
    </location>
</feature>
<protein>
    <recommendedName>
        <fullName evidence="4">F-box domain-containing protein</fullName>
    </recommendedName>
</protein>
<gene>
    <name evidence="2" type="ORF">K491DRAFT_698537</name>
</gene>
<evidence type="ECO:0000313" key="2">
    <source>
        <dbReference type="EMBL" id="KAF2648897.1"/>
    </source>
</evidence>
<evidence type="ECO:0000313" key="3">
    <source>
        <dbReference type="Proteomes" id="UP000799324"/>
    </source>
</evidence>
<sequence length="297" mass="33442">MSLPLASGRVPAEPPHADRHTDVNASSSLYEPQPDSRLLSLPAEIRLHIWEYMTLSPVTEDSLHWTGAFFTCRQMQLELKKESQPQHLATHIACGKAVNEKYPEVVKIDSKLFMIDATPSTIGLIRRVTLHVYIEHVRLGSFAVKFHEILVYLYKFFLDSLTINFVGESEDFSRTYLPYGGGIKGLRDSLFYDYVTRGQINCKSVTFSLDQLANVEGGRSKKVPLRISHGTQDISWTMVIMQDDEENQTERQYASPSRFRPESLSEPAPGGSANRPAAFQSPINEAASDTHLLGILW</sequence>
<reference evidence="2" key="1">
    <citation type="journal article" date="2020" name="Stud. Mycol.">
        <title>101 Dothideomycetes genomes: a test case for predicting lifestyles and emergence of pathogens.</title>
        <authorList>
            <person name="Haridas S."/>
            <person name="Albert R."/>
            <person name="Binder M."/>
            <person name="Bloem J."/>
            <person name="Labutti K."/>
            <person name="Salamov A."/>
            <person name="Andreopoulos B."/>
            <person name="Baker S."/>
            <person name="Barry K."/>
            <person name="Bills G."/>
            <person name="Bluhm B."/>
            <person name="Cannon C."/>
            <person name="Castanera R."/>
            <person name="Culley D."/>
            <person name="Daum C."/>
            <person name="Ezra D."/>
            <person name="Gonzalez J."/>
            <person name="Henrissat B."/>
            <person name="Kuo A."/>
            <person name="Liang C."/>
            <person name="Lipzen A."/>
            <person name="Lutzoni F."/>
            <person name="Magnuson J."/>
            <person name="Mondo S."/>
            <person name="Nolan M."/>
            <person name="Ohm R."/>
            <person name="Pangilinan J."/>
            <person name="Park H.-J."/>
            <person name="Ramirez L."/>
            <person name="Alfaro M."/>
            <person name="Sun H."/>
            <person name="Tritt A."/>
            <person name="Yoshinaga Y."/>
            <person name="Zwiers L.-H."/>
            <person name="Turgeon B."/>
            <person name="Goodwin S."/>
            <person name="Spatafora J."/>
            <person name="Crous P."/>
            <person name="Grigoriev I."/>
        </authorList>
    </citation>
    <scope>NUCLEOTIDE SEQUENCE</scope>
    <source>
        <strain evidence="2">CBS 122681</strain>
    </source>
</reference>
<keyword evidence="3" id="KW-1185">Reference proteome</keyword>
<evidence type="ECO:0000256" key="1">
    <source>
        <dbReference type="SAM" id="MobiDB-lite"/>
    </source>
</evidence>
<name>A0A6A6SPK2_9PLEO</name>
<evidence type="ECO:0008006" key="4">
    <source>
        <dbReference type="Google" id="ProtNLM"/>
    </source>
</evidence>